<evidence type="ECO:0000256" key="5">
    <source>
        <dbReference type="ARBA" id="ARBA00023136"/>
    </source>
</evidence>
<keyword evidence="4 7" id="KW-1133">Transmembrane helix</keyword>
<feature type="transmembrane region" description="Helical" evidence="7">
    <location>
        <begin position="256"/>
        <end position="276"/>
    </location>
</feature>
<evidence type="ECO:0000256" key="1">
    <source>
        <dbReference type="ARBA" id="ARBA00004651"/>
    </source>
</evidence>
<dbReference type="InterPro" id="IPR023298">
    <property type="entry name" value="ATPase_P-typ_TM_dom_sf"/>
</dbReference>
<dbReference type="GO" id="GO:0005886">
    <property type="term" value="C:plasma membrane"/>
    <property type="evidence" value="ECO:0007669"/>
    <property type="project" value="UniProtKB-SubCell"/>
</dbReference>
<accession>A0A8J3RKN0</accession>
<keyword evidence="2" id="KW-1003">Cell membrane</keyword>
<evidence type="ECO:0000256" key="3">
    <source>
        <dbReference type="ARBA" id="ARBA00022692"/>
    </source>
</evidence>
<evidence type="ECO:0000313" key="9">
    <source>
        <dbReference type="EMBL" id="GIH78266.1"/>
    </source>
</evidence>
<proteinExistence type="predicted"/>
<comment type="caution">
    <text evidence="9">The sequence shown here is derived from an EMBL/GenBank/DDBJ whole genome shotgun (WGS) entry which is preliminary data.</text>
</comment>
<evidence type="ECO:0000259" key="8">
    <source>
        <dbReference type="Pfam" id="PF00689"/>
    </source>
</evidence>
<dbReference type="Pfam" id="PF00689">
    <property type="entry name" value="Cation_ATPase_C"/>
    <property type="match status" value="1"/>
</dbReference>
<protein>
    <recommendedName>
        <fullName evidence="8">Cation-transporting P-type ATPase C-terminal domain-containing protein</fullName>
    </recommendedName>
</protein>
<evidence type="ECO:0000256" key="4">
    <source>
        <dbReference type="ARBA" id="ARBA00022989"/>
    </source>
</evidence>
<dbReference type="InterPro" id="IPR006068">
    <property type="entry name" value="ATPase_P-typ_cation-transptr_C"/>
</dbReference>
<comment type="subcellular location">
    <subcellularLocation>
        <location evidence="1">Cell membrane</location>
        <topology evidence="1">Multi-pass membrane protein</topology>
    </subcellularLocation>
</comment>
<dbReference type="Proteomes" id="UP000616724">
    <property type="component" value="Unassembled WGS sequence"/>
</dbReference>
<dbReference type="Pfam" id="PF00702">
    <property type="entry name" value="Hydrolase"/>
    <property type="match status" value="1"/>
</dbReference>
<dbReference type="EMBL" id="BOOH01000038">
    <property type="protein sequence ID" value="GIH78266.1"/>
    <property type="molecule type" value="Genomic_DNA"/>
</dbReference>
<dbReference type="InterPro" id="IPR001757">
    <property type="entry name" value="P_typ_ATPase"/>
</dbReference>
<dbReference type="SUPFAM" id="SSF56784">
    <property type="entry name" value="HAD-like"/>
    <property type="match status" value="1"/>
</dbReference>
<dbReference type="PRINTS" id="PR00119">
    <property type="entry name" value="CATATPASE"/>
</dbReference>
<evidence type="ECO:0000256" key="6">
    <source>
        <dbReference type="ARBA" id="ARBA00049360"/>
    </source>
</evidence>
<organism evidence="9 10">
    <name type="scientific">Planobispora longispora</name>
    <dbReference type="NCBI Taxonomy" id="28887"/>
    <lineage>
        <taxon>Bacteria</taxon>
        <taxon>Bacillati</taxon>
        <taxon>Actinomycetota</taxon>
        <taxon>Actinomycetes</taxon>
        <taxon>Streptosporangiales</taxon>
        <taxon>Streptosporangiaceae</taxon>
        <taxon>Planobispora</taxon>
    </lineage>
</organism>
<gene>
    <name evidence="9" type="ORF">Plo01_46950</name>
</gene>
<dbReference type="GO" id="GO:0016887">
    <property type="term" value="F:ATP hydrolysis activity"/>
    <property type="evidence" value="ECO:0007669"/>
    <property type="project" value="InterPro"/>
</dbReference>
<dbReference type="PANTHER" id="PTHR43294:SF21">
    <property type="entry name" value="CATION TRANSPORTING ATPASE"/>
    <property type="match status" value="1"/>
</dbReference>
<reference evidence="9 10" key="1">
    <citation type="submission" date="2021-01" db="EMBL/GenBank/DDBJ databases">
        <title>Whole genome shotgun sequence of Planobispora longispora NBRC 13918.</title>
        <authorList>
            <person name="Komaki H."/>
            <person name="Tamura T."/>
        </authorList>
    </citation>
    <scope>NUCLEOTIDE SEQUENCE [LARGE SCALE GENOMIC DNA]</scope>
    <source>
        <strain evidence="9 10">NBRC 13918</strain>
    </source>
</reference>
<name>A0A8J3RKN0_9ACTN</name>
<feature type="transmembrane region" description="Helical" evidence="7">
    <location>
        <begin position="297"/>
        <end position="318"/>
    </location>
</feature>
<dbReference type="Gene3D" id="1.20.1110.10">
    <property type="entry name" value="Calcium-transporting ATPase, transmembrane domain"/>
    <property type="match status" value="2"/>
</dbReference>
<dbReference type="AlphaFoldDB" id="A0A8J3RKN0"/>
<dbReference type="PANTHER" id="PTHR43294">
    <property type="entry name" value="SODIUM/POTASSIUM-TRANSPORTING ATPASE SUBUNIT ALPHA"/>
    <property type="match status" value="1"/>
</dbReference>
<comment type="catalytic activity">
    <reaction evidence="6">
        <text>ATP + H2O = ADP + phosphate + H(+)</text>
        <dbReference type="Rhea" id="RHEA:13065"/>
        <dbReference type="ChEBI" id="CHEBI:15377"/>
        <dbReference type="ChEBI" id="CHEBI:15378"/>
        <dbReference type="ChEBI" id="CHEBI:30616"/>
        <dbReference type="ChEBI" id="CHEBI:43474"/>
        <dbReference type="ChEBI" id="CHEBI:456216"/>
    </reaction>
</comment>
<feature type="transmembrane region" description="Helical" evidence="7">
    <location>
        <begin position="330"/>
        <end position="349"/>
    </location>
</feature>
<dbReference type="InterPro" id="IPR023214">
    <property type="entry name" value="HAD_sf"/>
</dbReference>
<keyword evidence="3 7" id="KW-0812">Transmembrane</keyword>
<dbReference type="PRINTS" id="PR00120">
    <property type="entry name" value="HATPASE"/>
</dbReference>
<sequence length="363" mass="37782">MCRRAGIKLAMITGDHPGTARAVAVEVGLLGPDALVLTGARLPPGDEELGELLDRDGVVVARVTPEDKPRIARAMRGRGHVVAMTGDGVNDGPALREADIGIAMGASGTDVAREAADLVLLDDHFATIVTAIELGRATYANIRRFLTYHLTDSVAELTPFAVWALSGGTIPLALSVLQVLALDIGTDLLPALALGAEPANPRTMDGPARTGNLVDRRLLRRVFGVLGPAQALAEMAAFTGVLLLGGWTLGAGPGPALLATASGTAFAAVVLGQFANAFACRSESRWIGRLKWRSNPLLLWAIAFEIVVLLAFLGLPALADLLGGSFPDAAGWPLAALAIPAVLLADAAYKAWRARHRVSARTG</sequence>
<evidence type="ECO:0000256" key="7">
    <source>
        <dbReference type="SAM" id="Phobius"/>
    </source>
</evidence>
<feature type="domain" description="Cation-transporting P-type ATPase C-terminal" evidence="8">
    <location>
        <begin position="171"/>
        <end position="351"/>
    </location>
</feature>
<dbReference type="SUPFAM" id="SSF81665">
    <property type="entry name" value="Calcium ATPase, transmembrane domain M"/>
    <property type="match status" value="1"/>
</dbReference>
<evidence type="ECO:0000313" key="10">
    <source>
        <dbReference type="Proteomes" id="UP000616724"/>
    </source>
</evidence>
<feature type="transmembrane region" description="Helical" evidence="7">
    <location>
        <begin position="222"/>
        <end position="244"/>
    </location>
</feature>
<evidence type="ECO:0000256" key="2">
    <source>
        <dbReference type="ARBA" id="ARBA00022475"/>
    </source>
</evidence>
<dbReference type="Gene3D" id="3.40.50.1000">
    <property type="entry name" value="HAD superfamily/HAD-like"/>
    <property type="match status" value="1"/>
</dbReference>
<keyword evidence="10" id="KW-1185">Reference proteome</keyword>
<dbReference type="NCBIfam" id="TIGR01494">
    <property type="entry name" value="ATPase_P-type"/>
    <property type="match status" value="1"/>
</dbReference>
<keyword evidence="5 7" id="KW-0472">Membrane</keyword>
<dbReference type="InterPro" id="IPR036412">
    <property type="entry name" value="HAD-like_sf"/>
</dbReference>
<dbReference type="GO" id="GO:0005524">
    <property type="term" value="F:ATP binding"/>
    <property type="evidence" value="ECO:0007669"/>
    <property type="project" value="InterPro"/>
</dbReference>
<dbReference type="InterPro" id="IPR050510">
    <property type="entry name" value="Cation_transp_ATPase_P-type"/>
</dbReference>